<dbReference type="Proteomes" id="UP000521017">
    <property type="component" value="Unassembled WGS sequence"/>
</dbReference>
<sequence length="498" mass="57951">MVALWWPYLEQYSYLYKRERPHHHMNRIADWFKRSSDKNSEKDGIPSRIYPKTRFATSIFKDSRINTRHSSIGISGPNRDDESIVFTQIDYITAEKYTFGPEEELTDGPYFWVSIKSFTTPQLDASSWMDGFQQLESWLWKLPGFDREVYLDFIEKDTLSVVLWRKDAPDEMIIHPAGSSSADLLQEGIWLDDQSVMIQWGTYKDLIANPLVHEVPDLHPNELFISTKYRINAPFVLNGVKLDYLEYRTDGYVPKEGFNSDLPVVKTNCCMQLGSHPKKAFGKLESHLDTYFQGWEVKKERDHRLSCTYTRDRVSVNISLLYSEDLKDYDRVCWLFINYQPDLTRYYTDTYQQSLQITAAIGYRVFPFSAAIDTNYRLAPGAECYARYTPACFQSLFTADTQFLIWIDPQAGKIGFASPEQAMILNSSDIKANSLVFLSSYFRDSQPNITLKLNLPTHQTQLIADFGSFKEQDAIAFASEIEEFLEITMIRTEDRQYY</sequence>
<evidence type="ECO:0000313" key="2">
    <source>
        <dbReference type="Proteomes" id="UP000521017"/>
    </source>
</evidence>
<organism evidence="1 2">
    <name type="scientific">Pedobacter cryoconitis</name>
    <dbReference type="NCBI Taxonomy" id="188932"/>
    <lineage>
        <taxon>Bacteria</taxon>
        <taxon>Pseudomonadati</taxon>
        <taxon>Bacteroidota</taxon>
        <taxon>Sphingobacteriia</taxon>
        <taxon>Sphingobacteriales</taxon>
        <taxon>Sphingobacteriaceae</taxon>
        <taxon>Pedobacter</taxon>
    </lineage>
</organism>
<proteinExistence type="predicted"/>
<gene>
    <name evidence="1" type="ORF">HDF25_003629</name>
</gene>
<accession>A0A7X0J7W0</accession>
<dbReference type="AlphaFoldDB" id="A0A7X0J7W0"/>
<name>A0A7X0J7W0_9SPHI</name>
<comment type="caution">
    <text evidence="1">The sequence shown here is derived from an EMBL/GenBank/DDBJ whole genome shotgun (WGS) entry which is preliminary data.</text>
</comment>
<protein>
    <submittedName>
        <fullName evidence="1">Uncharacterized protein</fullName>
    </submittedName>
</protein>
<dbReference type="EMBL" id="JACHCC010000009">
    <property type="protein sequence ID" value="MBB6501462.1"/>
    <property type="molecule type" value="Genomic_DNA"/>
</dbReference>
<evidence type="ECO:0000313" key="1">
    <source>
        <dbReference type="EMBL" id="MBB6501462.1"/>
    </source>
</evidence>
<reference evidence="1 2" key="1">
    <citation type="submission" date="2020-08" db="EMBL/GenBank/DDBJ databases">
        <title>Genomic Encyclopedia of Type Strains, Phase IV (KMG-V): Genome sequencing to study the core and pangenomes of soil and plant-associated prokaryotes.</title>
        <authorList>
            <person name="Whitman W."/>
        </authorList>
    </citation>
    <scope>NUCLEOTIDE SEQUENCE [LARGE SCALE GENOMIC DNA]</scope>
    <source>
        <strain evidence="1 2">M2T3</strain>
    </source>
</reference>